<evidence type="ECO:0000313" key="6">
    <source>
        <dbReference type="Proteomes" id="UP000294662"/>
    </source>
</evidence>
<dbReference type="OrthoDB" id="9801573at2"/>
<name>A0A4R5EH94_9RHOB</name>
<proteinExistence type="inferred from homology"/>
<gene>
    <name evidence="5" type="ORF">E1B25_20960</name>
</gene>
<dbReference type="RefSeq" id="WP_132831529.1">
    <property type="nucleotide sequence ID" value="NZ_SMFP01000028.1"/>
</dbReference>
<organism evidence="5 6">
    <name type="scientific">Antarcticimicrobium sediminis</name>
    <dbReference type="NCBI Taxonomy" id="2546227"/>
    <lineage>
        <taxon>Bacteria</taxon>
        <taxon>Pseudomonadati</taxon>
        <taxon>Pseudomonadota</taxon>
        <taxon>Alphaproteobacteria</taxon>
        <taxon>Rhodobacterales</taxon>
        <taxon>Paracoccaceae</taxon>
        <taxon>Antarcticimicrobium</taxon>
    </lineage>
</organism>
<evidence type="ECO:0000256" key="3">
    <source>
        <dbReference type="ARBA" id="ARBA00022679"/>
    </source>
</evidence>
<dbReference type="PANTHER" id="PTHR12526">
    <property type="entry name" value="GLYCOSYLTRANSFERASE"/>
    <property type="match status" value="1"/>
</dbReference>
<evidence type="ECO:0000313" key="5">
    <source>
        <dbReference type="EMBL" id="TDE33710.1"/>
    </source>
</evidence>
<protein>
    <submittedName>
        <fullName evidence="5">Glycosyltransferase</fullName>
    </submittedName>
</protein>
<dbReference type="PANTHER" id="PTHR12526:SF640">
    <property type="entry name" value="COLANIC ACID BIOSYNTHESIS GLYCOSYLTRANSFERASE WCAL-RELATED"/>
    <property type="match status" value="1"/>
</dbReference>
<accession>A0A4R5EH94</accession>
<dbReference type="SUPFAM" id="SSF53756">
    <property type="entry name" value="UDP-Glycosyltransferase/glycogen phosphorylase"/>
    <property type="match status" value="1"/>
</dbReference>
<dbReference type="EMBL" id="SMFP01000028">
    <property type="protein sequence ID" value="TDE33710.1"/>
    <property type="molecule type" value="Genomic_DNA"/>
</dbReference>
<sequence length="366" mass="39835">MIVFCHLLNDRSGSPTVLRATLEALDARDSGLLFVGSQGRGVLEEAGVPPRRYWYRRGRHRIVTLFTYFASQAALYRALARSRDIPGDATVFVNTLLPFAAMIWGRRTGRRVVVHVHEVSITPGLLRRFLSGCAGRSADLLLYVSNDHRVRLPIEGPPARVVPNPVSPALAARAGEHTPRLGGVFRVLMLASLRGYKGVEEFMALAAALRDRADIAFDLVLNAEVDEVAAFALRHAGADNVTIHPRTDDPASFYTRADLVLNLARVDQWIETFGLTLAEAMSFGIPVIAPPVGGPAEIVTHGVEGYCIDSRDIAALRAAVLALADKPGTYAAMARAARARARDFTFDAYAAALREALDSMDERRAP</sequence>
<evidence type="ECO:0000259" key="4">
    <source>
        <dbReference type="Pfam" id="PF00534"/>
    </source>
</evidence>
<evidence type="ECO:0000256" key="2">
    <source>
        <dbReference type="ARBA" id="ARBA00022676"/>
    </source>
</evidence>
<evidence type="ECO:0000256" key="1">
    <source>
        <dbReference type="ARBA" id="ARBA00009481"/>
    </source>
</evidence>
<dbReference type="InterPro" id="IPR001296">
    <property type="entry name" value="Glyco_trans_1"/>
</dbReference>
<keyword evidence="2" id="KW-0328">Glycosyltransferase</keyword>
<keyword evidence="3 5" id="KW-0808">Transferase</keyword>
<dbReference type="Gene3D" id="3.40.50.2000">
    <property type="entry name" value="Glycogen Phosphorylase B"/>
    <property type="match status" value="2"/>
</dbReference>
<dbReference type="Pfam" id="PF00534">
    <property type="entry name" value="Glycos_transf_1"/>
    <property type="match status" value="1"/>
</dbReference>
<dbReference type="GO" id="GO:0016757">
    <property type="term" value="F:glycosyltransferase activity"/>
    <property type="evidence" value="ECO:0007669"/>
    <property type="project" value="UniProtKB-KW"/>
</dbReference>
<reference evidence="5 6" key="1">
    <citation type="submission" date="2019-03" db="EMBL/GenBank/DDBJ databases">
        <authorList>
            <person name="Zhang S."/>
        </authorList>
    </citation>
    <scope>NUCLEOTIDE SEQUENCE [LARGE SCALE GENOMIC DNA]</scope>
    <source>
        <strain evidence="5 6">S4J41</strain>
    </source>
</reference>
<feature type="domain" description="Glycosyl transferase family 1" evidence="4">
    <location>
        <begin position="186"/>
        <end position="339"/>
    </location>
</feature>
<keyword evidence="6" id="KW-1185">Reference proteome</keyword>
<dbReference type="Proteomes" id="UP000294662">
    <property type="component" value="Unassembled WGS sequence"/>
</dbReference>
<comment type="similarity">
    <text evidence="1">Belongs to the glycosyltransferase group 1 family. Glycosyltransferase 4 subfamily.</text>
</comment>
<comment type="caution">
    <text evidence="5">The sequence shown here is derived from an EMBL/GenBank/DDBJ whole genome shotgun (WGS) entry which is preliminary data.</text>
</comment>
<dbReference type="AlphaFoldDB" id="A0A4R5EH94"/>